<keyword evidence="7" id="KW-0238">DNA-binding</keyword>
<reference evidence="14 15" key="1">
    <citation type="journal article" date="2021" name="Sci. Rep.">
        <title>Chromosome anchoring in Senegalese sole (Solea senegalensis) reveals sex-associated markers and genome rearrangements in flatfish.</title>
        <authorList>
            <person name="Guerrero-Cozar I."/>
            <person name="Gomez-Garrido J."/>
            <person name="Berbel C."/>
            <person name="Martinez-Blanch J.F."/>
            <person name="Alioto T."/>
            <person name="Claros M.G."/>
            <person name="Gagnaire P.A."/>
            <person name="Manchado M."/>
        </authorList>
    </citation>
    <scope>NUCLEOTIDE SEQUENCE [LARGE SCALE GENOMIC DNA]</scope>
    <source>
        <strain evidence="14">Sse05_10M</strain>
    </source>
</reference>
<keyword evidence="9" id="KW-0539">Nucleus</keyword>
<sequence>MPCVLRTISCTGVCTSSSTFNLGTSWVWFSKWNLLLFSTVAVIDKSNAVPKAKLLLLLCFGMPQILLILLVWTFANYLKGFTSLFQAMAAEMSCLTCVDEDDKGADSEINALSLLQVPLRMAQDSASSTDSFSKCSLKENNVLDVLSNTDVLSPVGLGNGPSSRQATQANELNSLSMEKEEEKSITPLKTVQEIDTASIWGFDADSPENTMDNVDSAGNLQWDPHKEFMQFLWENGDSPCVEPNEESPPTNSQRRRKRKMDMVVMVDPSEDLYPDLSHKSSEELSDAGDPVDSSPGKKVENSRNFPNSQSLPTENISKYPNGTVKAIKEILYSAPTKNSHLNIVNQELSPLKGSFTINSHSGEKSSCYPCSKCKLVFKKEYHLHSHMKSHGDPKPFICCECGQSFRQSASLLEHMSIHQNKRTRVGDEIKDKKAKAKEYKNRKLFCPQCSFATACSNAFVQHAKTHDKNKRKLKCLKCSFMSMSESDLRRHYIMQHTVITDRTQVQNGDSGTFSCNICSYRAFSKTVFRNHLLRRHQQTVEEYDATQLSEKRATIQNNHSETISCYICSYRAFSKNVMKNHVLRRHQQSYEEYEAAQATQKKAQPSKEQHVPTCKSPVENAQFTSKISFKNQIPSKIACSTSESSDLSDLFKNSKIKRGFKSQLTESKLDKSINVLLSRQQHGRKNSEQKKQSNNCKTSAHDSKSDEDGSCQFPESLTVKVEDFSVSPNGHSMPSGAAETYLNHISEPKVNVNQSSVKKSPSKRKMSTPYHNTSDQDSSIILSNPFPSPKKINQGQVEDFDILHFKDTDPNANSYDNGLEKQKQNVIYTYSRRMSMRGAMQASKRLFEKIKTEEQELSDPEIKDECIETEISQETFDSHQIPLEDSFDDLSDLEADHKNCPYCPAVFESGVGLSNHVRGHLHRVGLSYNARHVVSPEQVAYQDRRPRIRRKISALRRLKKALQMESDSETMTNIHSCPLCGDSFDNRTGQSNHIRGHLKKLGKNISTKKKSPLVLLRELMRDKKEFQRALQIVGKRRNHFQYGGSPKLSNADRFTPPPIGIPKNNSITSICTDAKTLSTFSLEDMKSERMQEETKLDVSSTALIGILKRRKCQEDARLKGSQISRNMLTVSSNSEHTLESGVAASFISEKGEFNRKVCVHCNASFHSGVSLSNHLRAYAKRKRNALLEGTTFDCKARRQRSRPGSKKKTLPLLQTPEEMYRLTCRYSGGIFYYFFSNNSYRR</sequence>
<feature type="compositionally biased region" description="Polar residues" evidence="11">
    <location>
        <begin position="769"/>
        <end position="782"/>
    </location>
</feature>
<name>A0AAV6T7U2_SOLSE</name>
<feature type="domain" description="C2H2-type" evidence="13">
    <location>
        <begin position="396"/>
        <end position="423"/>
    </location>
</feature>
<keyword evidence="12" id="KW-1133">Transmembrane helix</keyword>
<dbReference type="InterPro" id="IPR051643">
    <property type="entry name" value="Transcr_Reg_ZincFinger"/>
</dbReference>
<feature type="region of interest" description="Disordered" evidence="11">
    <location>
        <begin position="746"/>
        <end position="786"/>
    </location>
</feature>
<dbReference type="Pfam" id="PF00096">
    <property type="entry name" value="zf-C2H2"/>
    <property type="match status" value="1"/>
</dbReference>
<keyword evidence="15" id="KW-1185">Reference proteome</keyword>
<dbReference type="PANTHER" id="PTHR24396">
    <property type="entry name" value="ZINC FINGER PROTEIN"/>
    <property type="match status" value="1"/>
</dbReference>
<organism evidence="14 15">
    <name type="scientific">Solea senegalensis</name>
    <name type="common">Senegalese sole</name>
    <dbReference type="NCBI Taxonomy" id="28829"/>
    <lineage>
        <taxon>Eukaryota</taxon>
        <taxon>Metazoa</taxon>
        <taxon>Chordata</taxon>
        <taxon>Craniata</taxon>
        <taxon>Vertebrata</taxon>
        <taxon>Euteleostomi</taxon>
        <taxon>Actinopterygii</taxon>
        <taxon>Neopterygii</taxon>
        <taxon>Teleostei</taxon>
        <taxon>Neoteleostei</taxon>
        <taxon>Acanthomorphata</taxon>
        <taxon>Carangaria</taxon>
        <taxon>Pleuronectiformes</taxon>
        <taxon>Pleuronectoidei</taxon>
        <taxon>Soleidae</taxon>
        <taxon>Solea</taxon>
    </lineage>
</organism>
<evidence type="ECO:0000256" key="5">
    <source>
        <dbReference type="ARBA" id="ARBA00022833"/>
    </source>
</evidence>
<evidence type="ECO:0000256" key="3">
    <source>
        <dbReference type="ARBA" id="ARBA00022737"/>
    </source>
</evidence>
<comment type="caution">
    <text evidence="14">The sequence shown here is derived from an EMBL/GenBank/DDBJ whole genome shotgun (WGS) entry which is preliminary data.</text>
</comment>
<evidence type="ECO:0000256" key="9">
    <source>
        <dbReference type="ARBA" id="ARBA00023242"/>
    </source>
</evidence>
<evidence type="ECO:0000256" key="1">
    <source>
        <dbReference type="ARBA" id="ARBA00004123"/>
    </source>
</evidence>
<dbReference type="SMART" id="SM00355">
    <property type="entry name" value="ZnF_C2H2"/>
    <property type="match status" value="9"/>
</dbReference>
<accession>A0AAV6T7U2</accession>
<dbReference type="GO" id="GO:0000978">
    <property type="term" value="F:RNA polymerase II cis-regulatory region sequence-specific DNA binding"/>
    <property type="evidence" value="ECO:0007669"/>
    <property type="project" value="TreeGrafter"/>
</dbReference>
<feature type="domain" description="C2H2-type" evidence="13">
    <location>
        <begin position="975"/>
        <end position="997"/>
    </location>
</feature>
<keyword evidence="6" id="KW-0805">Transcription regulation</keyword>
<dbReference type="EMBL" id="JAGKHQ010000001">
    <property type="protein sequence ID" value="KAG7525502.1"/>
    <property type="molecule type" value="Genomic_DNA"/>
</dbReference>
<evidence type="ECO:0000256" key="10">
    <source>
        <dbReference type="PROSITE-ProRule" id="PRU00042"/>
    </source>
</evidence>
<dbReference type="GO" id="GO:0000981">
    <property type="term" value="F:DNA-binding transcription factor activity, RNA polymerase II-specific"/>
    <property type="evidence" value="ECO:0007669"/>
    <property type="project" value="TreeGrafter"/>
</dbReference>
<keyword evidence="5" id="KW-0862">Zinc</keyword>
<dbReference type="GO" id="GO:0005634">
    <property type="term" value="C:nucleus"/>
    <property type="evidence" value="ECO:0007669"/>
    <property type="project" value="UniProtKB-SubCell"/>
</dbReference>
<evidence type="ECO:0000256" key="2">
    <source>
        <dbReference type="ARBA" id="ARBA00022723"/>
    </source>
</evidence>
<evidence type="ECO:0000256" key="4">
    <source>
        <dbReference type="ARBA" id="ARBA00022771"/>
    </source>
</evidence>
<keyword evidence="12" id="KW-0472">Membrane</keyword>
<evidence type="ECO:0000259" key="13">
    <source>
        <dbReference type="PROSITE" id="PS50157"/>
    </source>
</evidence>
<dbReference type="GO" id="GO:0008270">
    <property type="term" value="F:zinc ion binding"/>
    <property type="evidence" value="ECO:0007669"/>
    <property type="project" value="UniProtKB-KW"/>
</dbReference>
<evidence type="ECO:0000256" key="8">
    <source>
        <dbReference type="ARBA" id="ARBA00023163"/>
    </source>
</evidence>
<evidence type="ECO:0000256" key="7">
    <source>
        <dbReference type="ARBA" id="ARBA00023125"/>
    </source>
</evidence>
<feature type="domain" description="C2H2-type" evidence="13">
    <location>
        <begin position="368"/>
        <end position="395"/>
    </location>
</feature>
<comment type="subcellular location">
    <subcellularLocation>
        <location evidence="1">Nucleus</location>
    </subcellularLocation>
</comment>
<evidence type="ECO:0000256" key="6">
    <source>
        <dbReference type="ARBA" id="ARBA00023015"/>
    </source>
</evidence>
<gene>
    <name evidence="14" type="ORF">JOB18_027590</name>
</gene>
<keyword evidence="2" id="KW-0479">Metal-binding</keyword>
<keyword evidence="8" id="KW-0804">Transcription</keyword>
<keyword evidence="3" id="KW-0677">Repeat</keyword>
<feature type="region of interest" description="Disordered" evidence="11">
    <location>
        <begin position="235"/>
        <end position="319"/>
    </location>
</feature>
<evidence type="ECO:0000256" key="11">
    <source>
        <dbReference type="SAM" id="MobiDB-lite"/>
    </source>
</evidence>
<dbReference type="InterPro" id="IPR013087">
    <property type="entry name" value="Znf_C2H2_type"/>
</dbReference>
<proteinExistence type="predicted"/>
<keyword evidence="12" id="KW-0812">Transmembrane</keyword>
<dbReference type="Proteomes" id="UP000693946">
    <property type="component" value="Linkage Group LG1"/>
</dbReference>
<dbReference type="PANTHER" id="PTHR24396:SF25">
    <property type="entry name" value="ZINC FINGER PROTEIN 644"/>
    <property type="match status" value="1"/>
</dbReference>
<evidence type="ECO:0000313" key="15">
    <source>
        <dbReference type="Proteomes" id="UP000693946"/>
    </source>
</evidence>
<keyword evidence="4 10" id="KW-0863">Zinc-finger</keyword>
<dbReference type="PROSITE" id="PS00028">
    <property type="entry name" value="ZINC_FINGER_C2H2_1"/>
    <property type="match status" value="4"/>
</dbReference>
<feature type="compositionally biased region" description="Polar residues" evidence="11">
    <location>
        <begin position="302"/>
        <end position="319"/>
    </location>
</feature>
<dbReference type="AlphaFoldDB" id="A0AAV6T7U2"/>
<evidence type="ECO:0000313" key="14">
    <source>
        <dbReference type="EMBL" id="KAG7525502.1"/>
    </source>
</evidence>
<feature type="transmembrane region" description="Helical" evidence="12">
    <location>
        <begin position="55"/>
        <end position="75"/>
    </location>
</feature>
<protein>
    <submittedName>
        <fullName evidence="14">Zinc finger protein 644-like</fullName>
    </submittedName>
</protein>
<evidence type="ECO:0000256" key="12">
    <source>
        <dbReference type="SAM" id="Phobius"/>
    </source>
</evidence>
<dbReference type="FunFam" id="3.30.160.60:FF:000646">
    <property type="entry name" value="Myeloid zinc finger 1"/>
    <property type="match status" value="1"/>
</dbReference>
<feature type="region of interest" description="Disordered" evidence="11">
    <location>
        <begin position="679"/>
        <end position="712"/>
    </location>
</feature>
<dbReference type="PROSITE" id="PS50157">
    <property type="entry name" value="ZINC_FINGER_C2H2_2"/>
    <property type="match status" value="3"/>
</dbReference>